<dbReference type="NCBIfam" id="TIGR01784">
    <property type="entry name" value="T_den_put_tspse"/>
    <property type="match status" value="1"/>
</dbReference>
<comment type="caution">
    <text evidence="1">The sequence shown here is derived from an EMBL/GenBank/DDBJ whole genome shotgun (WGS) entry which is preliminary data.</text>
</comment>
<accession>A0ABT2T863</accession>
<protein>
    <submittedName>
        <fullName evidence="1">Rpn family recombination-promoting nuclease/putative transposase</fullName>
    </submittedName>
</protein>
<sequence>MTSDGKGIRLDVYLEGDSKVYDIEMQTTGKSNLPKRSRYYQGMIDLNLIEKGADYSELKETFIIFVCLHDPFKHNECVYTFENRCKEVQGLQLGDESTKIFLNASGNKKNLPEELKNFLDFLSGEEPRGRLATEIARKVELAVQHEEWRTEYMTLLQRDREKFAEGMEQGKILSIQRLLKKEMDNDFILSLGYTQEEIDEAEKQLMTTV</sequence>
<organism evidence="1 2">
    <name type="scientific">Suilimivivens aceti</name>
    <dbReference type="NCBI Taxonomy" id="2981774"/>
    <lineage>
        <taxon>Bacteria</taxon>
        <taxon>Bacillati</taxon>
        <taxon>Bacillota</taxon>
        <taxon>Clostridia</taxon>
        <taxon>Lachnospirales</taxon>
        <taxon>Lachnospiraceae</taxon>
        <taxon>Suilimivivens</taxon>
    </lineage>
</organism>
<evidence type="ECO:0000313" key="2">
    <source>
        <dbReference type="Proteomes" id="UP001652432"/>
    </source>
</evidence>
<proteinExistence type="predicted"/>
<dbReference type="Proteomes" id="UP001652432">
    <property type="component" value="Unassembled WGS sequence"/>
</dbReference>
<name>A0ABT2T863_9FIRM</name>
<dbReference type="Pfam" id="PF12784">
    <property type="entry name" value="PDDEXK_2"/>
    <property type="match status" value="1"/>
</dbReference>
<gene>
    <name evidence="1" type="ORF">OCV77_15860</name>
</gene>
<keyword evidence="2" id="KW-1185">Reference proteome</keyword>
<reference evidence="1 2" key="1">
    <citation type="journal article" date="2021" name="ISME Commun">
        <title>Automated analysis of genomic sequences facilitates high-throughput and comprehensive description of bacteria.</title>
        <authorList>
            <person name="Hitch T.C.A."/>
        </authorList>
    </citation>
    <scope>NUCLEOTIDE SEQUENCE [LARGE SCALE GENOMIC DNA]</scope>
    <source>
        <strain evidence="1 2">Sanger_18</strain>
    </source>
</reference>
<dbReference type="InterPro" id="IPR010106">
    <property type="entry name" value="RpnA"/>
</dbReference>
<dbReference type="EMBL" id="JAOQKJ010000022">
    <property type="protein sequence ID" value="MCU6745944.1"/>
    <property type="molecule type" value="Genomic_DNA"/>
</dbReference>
<evidence type="ECO:0000313" key="1">
    <source>
        <dbReference type="EMBL" id="MCU6745944.1"/>
    </source>
</evidence>